<dbReference type="Pfam" id="PF01221">
    <property type="entry name" value="Dynein_light"/>
    <property type="match status" value="1"/>
</dbReference>
<keyword evidence="1" id="KW-0243">Dynein</keyword>
<reference evidence="2" key="1">
    <citation type="journal article" date="2022" name="Plant J.">
        <title>Strategies of tolerance reflected in two North American maple genomes.</title>
        <authorList>
            <person name="McEvoy S.L."/>
            <person name="Sezen U.U."/>
            <person name="Trouern-Trend A."/>
            <person name="McMahon S.M."/>
            <person name="Schaberg P.G."/>
            <person name="Yang J."/>
            <person name="Wegrzyn J.L."/>
            <person name="Swenson N.G."/>
        </authorList>
    </citation>
    <scope>NUCLEOTIDE SEQUENCE</scope>
    <source>
        <strain evidence="2">NS2018</strain>
    </source>
</reference>
<evidence type="ECO:0000313" key="3">
    <source>
        <dbReference type="Proteomes" id="UP001168877"/>
    </source>
</evidence>
<dbReference type="GO" id="GO:0005874">
    <property type="term" value="C:microtubule"/>
    <property type="evidence" value="ECO:0007669"/>
    <property type="project" value="UniProtKB-KW"/>
</dbReference>
<comment type="caution">
    <text evidence="2">The sequence shown here is derived from an EMBL/GenBank/DDBJ whole genome shotgun (WGS) entry which is preliminary data.</text>
</comment>
<proteinExistence type="inferred from homology"/>
<name>A0AA39REX2_ACESA</name>
<dbReference type="EMBL" id="JAUESC010000388">
    <property type="protein sequence ID" value="KAK0572641.1"/>
    <property type="molecule type" value="Genomic_DNA"/>
</dbReference>
<dbReference type="InterPro" id="IPR001372">
    <property type="entry name" value="Dynein_light_chain_typ-1/2"/>
</dbReference>
<dbReference type="GO" id="GO:0005868">
    <property type="term" value="C:cytoplasmic dynein complex"/>
    <property type="evidence" value="ECO:0007669"/>
    <property type="project" value="TreeGrafter"/>
</dbReference>
<dbReference type="SUPFAM" id="SSF54648">
    <property type="entry name" value="DLC"/>
    <property type="match status" value="1"/>
</dbReference>
<keyword evidence="1" id="KW-0206">Cytoskeleton</keyword>
<protein>
    <recommendedName>
        <fullName evidence="1">Dynein light chain</fullName>
    </recommendedName>
</protein>
<keyword evidence="3" id="KW-1185">Reference proteome</keyword>
<keyword evidence="1" id="KW-0963">Cytoplasm</keyword>
<dbReference type="PANTHER" id="PTHR11886:SF37">
    <property type="entry name" value="DYNEIN LIGHT CHAIN"/>
    <property type="match status" value="1"/>
</dbReference>
<comment type="subcellular location">
    <subcellularLocation>
        <location evidence="1">Cytoplasm</location>
        <location evidence="1">Cytoskeleton</location>
    </subcellularLocation>
</comment>
<keyword evidence="1" id="KW-0505">Motor protein</keyword>
<dbReference type="GO" id="GO:0007017">
    <property type="term" value="P:microtubule-based process"/>
    <property type="evidence" value="ECO:0007669"/>
    <property type="project" value="InterPro"/>
</dbReference>
<dbReference type="SMART" id="SM01375">
    <property type="entry name" value="Dynein_light"/>
    <property type="match status" value="1"/>
</dbReference>
<organism evidence="2 3">
    <name type="scientific">Acer saccharum</name>
    <name type="common">Sugar maple</name>
    <dbReference type="NCBI Taxonomy" id="4024"/>
    <lineage>
        <taxon>Eukaryota</taxon>
        <taxon>Viridiplantae</taxon>
        <taxon>Streptophyta</taxon>
        <taxon>Embryophyta</taxon>
        <taxon>Tracheophyta</taxon>
        <taxon>Spermatophyta</taxon>
        <taxon>Magnoliopsida</taxon>
        <taxon>eudicotyledons</taxon>
        <taxon>Gunneridae</taxon>
        <taxon>Pentapetalae</taxon>
        <taxon>rosids</taxon>
        <taxon>malvids</taxon>
        <taxon>Sapindales</taxon>
        <taxon>Sapindaceae</taxon>
        <taxon>Hippocastanoideae</taxon>
        <taxon>Acereae</taxon>
        <taxon>Acer</taxon>
    </lineage>
</organism>
<dbReference type="PANTHER" id="PTHR11886">
    <property type="entry name" value="DYNEIN LIGHT CHAIN"/>
    <property type="match status" value="1"/>
</dbReference>
<gene>
    <name evidence="2" type="ORF">LWI29_034695</name>
</gene>
<evidence type="ECO:0000313" key="2">
    <source>
        <dbReference type="EMBL" id="KAK0572641.1"/>
    </source>
</evidence>
<dbReference type="GO" id="GO:0045505">
    <property type="term" value="F:dynein intermediate chain binding"/>
    <property type="evidence" value="ECO:0007669"/>
    <property type="project" value="TreeGrafter"/>
</dbReference>
<comment type="similarity">
    <text evidence="1">Belongs to the dynein light chain family.</text>
</comment>
<dbReference type="Proteomes" id="UP001168877">
    <property type="component" value="Unassembled WGS sequence"/>
</dbReference>
<dbReference type="Gene3D" id="3.30.740.10">
    <property type="entry name" value="Protein Inhibitor Of Neuronal Nitric Oxide Synthase"/>
    <property type="match status" value="1"/>
</dbReference>
<dbReference type="AlphaFoldDB" id="A0AA39REX2"/>
<sequence length="174" mass="19806">MATQGKPKKLGFMSFYNKYSNKTQKPKQDPVDVVSHSNWQQKKLENCPEMEAGFGGRRSVCEGRKSVSSVETNLGSVIGFLQVKVLVSDMPPFMQAHAFRCARTTYDSLEKFSSKHIAYNMKKEFDKVYGPAWHCIVGSSFGSFVTHSTGCFLYFQMEKLYILLFKTKVLKLNN</sequence>
<keyword evidence="1" id="KW-0493">Microtubule</keyword>
<accession>A0AA39REX2</accession>
<dbReference type="CDD" id="cd21452">
    <property type="entry name" value="DLC-like_DYNLL1_DYNLL2"/>
    <property type="match status" value="1"/>
</dbReference>
<dbReference type="FunFam" id="3.30.740.10:FF:000003">
    <property type="entry name" value="Dynein light chain"/>
    <property type="match status" value="1"/>
</dbReference>
<reference evidence="2" key="2">
    <citation type="submission" date="2023-06" db="EMBL/GenBank/DDBJ databases">
        <authorList>
            <person name="Swenson N.G."/>
            <person name="Wegrzyn J.L."/>
            <person name="Mcevoy S.L."/>
        </authorList>
    </citation>
    <scope>NUCLEOTIDE SEQUENCE</scope>
    <source>
        <strain evidence="2">NS2018</strain>
        <tissue evidence="2">Leaf</tissue>
    </source>
</reference>
<dbReference type="InterPro" id="IPR037177">
    <property type="entry name" value="DLC_sf"/>
</dbReference>
<evidence type="ECO:0000256" key="1">
    <source>
        <dbReference type="RuleBase" id="RU365010"/>
    </source>
</evidence>